<accession>A0ABR8DZE4</accession>
<feature type="domain" description="Polypeptide-transport-associated ShlB-type" evidence="7">
    <location>
        <begin position="81"/>
        <end position="161"/>
    </location>
</feature>
<keyword evidence="2" id="KW-0812">Transmembrane</keyword>
<dbReference type="RefSeq" id="WP_190944812.1">
    <property type="nucleotide sequence ID" value="NZ_JACJSI010000151.1"/>
</dbReference>
<dbReference type="Pfam" id="PF08479">
    <property type="entry name" value="POTRA_2"/>
    <property type="match status" value="1"/>
</dbReference>
<evidence type="ECO:0000313" key="8">
    <source>
        <dbReference type="EMBL" id="MBD2534305.1"/>
    </source>
</evidence>
<comment type="caution">
    <text evidence="8">The sequence shown here is derived from an EMBL/GenBank/DDBJ whole genome shotgun (WGS) entry which is preliminary data.</text>
</comment>
<gene>
    <name evidence="8" type="ORF">H6G97_34210</name>
</gene>
<keyword evidence="3" id="KW-0998">Cell outer membrane</keyword>
<feature type="region of interest" description="Disordered" evidence="4">
    <location>
        <begin position="48"/>
        <end position="69"/>
    </location>
</feature>
<evidence type="ECO:0000256" key="2">
    <source>
        <dbReference type="ARBA" id="ARBA00022692"/>
    </source>
</evidence>
<dbReference type="SUPFAM" id="SSF103515">
    <property type="entry name" value="Autotransporter"/>
    <property type="match status" value="1"/>
</dbReference>
<feature type="domain" description="Haemolysin activator HlyB C-terminal" evidence="6">
    <location>
        <begin position="222"/>
        <end position="538"/>
    </location>
</feature>
<organism evidence="8 9">
    <name type="scientific">Nostoc flagelliforme FACHB-838</name>
    <dbReference type="NCBI Taxonomy" id="2692904"/>
    <lineage>
        <taxon>Bacteria</taxon>
        <taxon>Bacillati</taxon>
        <taxon>Cyanobacteriota</taxon>
        <taxon>Cyanophyceae</taxon>
        <taxon>Nostocales</taxon>
        <taxon>Nostocaceae</taxon>
        <taxon>Nostoc</taxon>
    </lineage>
</organism>
<evidence type="ECO:0000256" key="3">
    <source>
        <dbReference type="ARBA" id="ARBA00023237"/>
    </source>
</evidence>
<dbReference type="PANTHER" id="PTHR34597">
    <property type="entry name" value="SLR1661 PROTEIN"/>
    <property type="match status" value="1"/>
</dbReference>
<keyword evidence="9" id="KW-1185">Reference proteome</keyword>
<feature type="chain" id="PRO_5045917919" evidence="5">
    <location>
        <begin position="30"/>
        <end position="580"/>
    </location>
</feature>
<evidence type="ECO:0000259" key="6">
    <source>
        <dbReference type="Pfam" id="PF03865"/>
    </source>
</evidence>
<dbReference type="InterPro" id="IPR005565">
    <property type="entry name" value="Hemolysn_activator_HlyB_C"/>
</dbReference>
<dbReference type="InterPro" id="IPR051544">
    <property type="entry name" value="TPS_OM_transporter"/>
</dbReference>
<dbReference type="Gene3D" id="3.10.20.310">
    <property type="entry name" value="membrane protein fhac"/>
    <property type="match status" value="1"/>
</dbReference>
<proteinExistence type="predicted"/>
<sequence>MPKFKYLNNACEATFLLTVLSLAIKPVLAQVVNLGQVPTQIPIIREPQKVPSPLPSSGEQILEPPSIKSPPKIPDSNQVTFKVDRFVFKDNTVFTTQQLEAVVAPYRGRKITITELFDARSAVTNLYVNRGYITSGAFIPFDENQATNASGAVITIQIVEGRLEKINVIGGSRLENYILSRLPSQNEVINSNQVTEALLVLQQDPLIEAISAELDKGSQVSKTVLNVLVKQREPFKAEVILDNHRSPAVGSFQRGIQLNHANLLGLGDSLSVGYQNTEGSNTIATSYSIPINPQSGTLQLSYVNASTNIIERPLSNLDILSNARAYQFTYRQPLIKKADNKTYQEFALGLTFSRLESESSIDGTPYPLTKGADSTGRTRISAVRFFQDWTQRSLKGALLLRSGFSWGIGAFDATINSSAPDGRFFSWQGQAAWLRQLSSDVVFLGRAEIQLANRPLAALEQFSLGGATTIRGYREDTFVTDNAALVSAELRIKAWTGEEGEIQVIPFIGLGTAWNNGKSDELNPDFASTLASVGLGLQYQSGDRFNARLDWGLPLISVDTNTDSRTWQENGVYLSITYGI</sequence>
<evidence type="ECO:0000256" key="1">
    <source>
        <dbReference type="ARBA" id="ARBA00022452"/>
    </source>
</evidence>
<dbReference type="Gene3D" id="2.40.160.50">
    <property type="entry name" value="membrane protein fhac: a member of the omp85/tpsb transporter family"/>
    <property type="match status" value="1"/>
</dbReference>
<dbReference type="Proteomes" id="UP000623440">
    <property type="component" value="Unassembled WGS sequence"/>
</dbReference>
<keyword evidence="5" id="KW-0732">Signal</keyword>
<keyword evidence="1" id="KW-0472">Membrane</keyword>
<dbReference type="Pfam" id="PF03865">
    <property type="entry name" value="ShlB"/>
    <property type="match status" value="1"/>
</dbReference>
<protein>
    <submittedName>
        <fullName evidence="8">ShlB/FhaC/HecB family hemolysin secretion/activation protein</fullName>
    </submittedName>
</protein>
<evidence type="ECO:0000256" key="5">
    <source>
        <dbReference type="SAM" id="SignalP"/>
    </source>
</evidence>
<evidence type="ECO:0000256" key="4">
    <source>
        <dbReference type="SAM" id="MobiDB-lite"/>
    </source>
</evidence>
<dbReference type="PANTHER" id="PTHR34597:SF1">
    <property type="entry name" value="HEME_HEMOPEXIN TRANSPORTER PROTEIN HUXB"/>
    <property type="match status" value="1"/>
</dbReference>
<keyword evidence="1" id="KW-1134">Transmembrane beta strand</keyword>
<evidence type="ECO:0000313" key="9">
    <source>
        <dbReference type="Proteomes" id="UP000623440"/>
    </source>
</evidence>
<evidence type="ECO:0000259" key="7">
    <source>
        <dbReference type="Pfam" id="PF08479"/>
    </source>
</evidence>
<dbReference type="InterPro" id="IPR036709">
    <property type="entry name" value="Autotransporte_beta_dom_sf"/>
</dbReference>
<reference evidence="8 9" key="1">
    <citation type="journal article" date="2020" name="ISME J.">
        <title>Comparative genomics reveals insights into cyanobacterial evolution and habitat adaptation.</title>
        <authorList>
            <person name="Chen M.Y."/>
            <person name="Teng W.K."/>
            <person name="Zhao L."/>
            <person name="Hu C.X."/>
            <person name="Zhou Y.K."/>
            <person name="Han B.P."/>
            <person name="Song L.R."/>
            <person name="Shu W.S."/>
        </authorList>
    </citation>
    <scope>NUCLEOTIDE SEQUENCE [LARGE SCALE GENOMIC DNA]</scope>
    <source>
        <strain evidence="8 9">FACHB-838</strain>
    </source>
</reference>
<dbReference type="EMBL" id="JACJSI010000151">
    <property type="protein sequence ID" value="MBD2534305.1"/>
    <property type="molecule type" value="Genomic_DNA"/>
</dbReference>
<dbReference type="InterPro" id="IPR013686">
    <property type="entry name" value="Polypept-transport_assoc_ShlB"/>
</dbReference>
<feature type="signal peptide" evidence="5">
    <location>
        <begin position="1"/>
        <end position="29"/>
    </location>
</feature>
<name>A0ABR8DZE4_9NOSO</name>